<dbReference type="EMBL" id="JASPKZ010001228">
    <property type="protein sequence ID" value="KAJ9598356.1"/>
    <property type="molecule type" value="Genomic_DNA"/>
</dbReference>
<organism evidence="2 3">
    <name type="scientific">Diploptera punctata</name>
    <name type="common">Pacific beetle cockroach</name>
    <dbReference type="NCBI Taxonomy" id="6984"/>
    <lineage>
        <taxon>Eukaryota</taxon>
        <taxon>Metazoa</taxon>
        <taxon>Ecdysozoa</taxon>
        <taxon>Arthropoda</taxon>
        <taxon>Hexapoda</taxon>
        <taxon>Insecta</taxon>
        <taxon>Pterygota</taxon>
        <taxon>Neoptera</taxon>
        <taxon>Polyneoptera</taxon>
        <taxon>Dictyoptera</taxon>
        <taxon>Blattodea</taxon>
        <taxon>Blaberoidea</taxon>
        <taxon>Blaberidae</taxon>
        <taxon>Diplopterinae</taxon>
        <taxon>Diploptera</taxon>
    </lineage>
</organism>
<dbReference type="SMART" id="SM00803">
    <property type="entry name" value="TAF"/>
    <property type="match status" value="1"/>
</dbReference>
<evidence type="ECO:0000259" key="1">
    <source>
        <dbReference type="SMART" id="SM00803"/>
    </source>
</evidence>
<dbReference type="Proteomes" id="UP001233999">
    <property type="component" value="Unassembled WGS sequence"/>
</dbReference>
<dbReference type="CDD" id="cd22931">
    <property type="entry name" value="HFD_TAF6"/>
    <property type="match status" value="1"/>
</dbReference>
<name>A0AAD8AG09_DIPPU</name>
<protein>
    <recommendedName>
        <fullName evidence="1">TATA box binding protein associated factor (TAF) histone-like fold domain-containing protein</fullName>
    </recommendedName>
</protein>
<gene>
    <name evidence="2" type="ORF">L9F63_010972</name>
</gene>
<accession>A0AAD8AG09</accession>
<feature type="domain" description="TATA box binding protein associated factor (TAF) histone-like fold" evidence="1">
    <location>
        <begin position="10"/>
        <end position="74"/>
    </location>
</feature>
<dbReference type="Gene3D" id="1.10.20.10">
    <property type="entry name" value="Histone, subunit A"/>
    <property type="match status" value="1"/>
</dbReference>
<dbReference type="GO" id="GO:0046982">
    <property type="term" value="F:protein heterodimerization activity"/>
    <property type="evidence" value="ECO:0007669"/>
    <property type="project" value="InterPro"/>
</dbReference>
<sequence>MSEGDMLYGTSLSLESIKVIAESVGVGNLPDEAAKQLADDVSYRLKQIIQNNRYEELTKPKSITVTQINYSNVKSRERGNGWQHL</sequence>
<dbReference type="AlphaFoldDB" id="A0AAD8AG09"/>
<dbReference type="SUPFAM" id="SSF47113">
    <property type="entry name" value="Histone-fold"/>
    <property type="match status" value="1"/>
</dbReference>
<reference evidence="2" key="1">
    <citation type="journal article" date="2023" name="IScience">
        <title>Live-bearing cockroach genome reveals convergent evolutionary mechanisms linked to viviparity in insects and beyond.</title>
        <authorList>
            <person name="Fouks B."/>
            <person name="Harrison M.C."/>
            <person name="Mikhailova A.A."/>
            <person name="Marchal E."/>
            <person name="English S."/>
            <person name="Carruthers M."/>
            <person name="Jennings E.C."/>
            <person name="Chiamaka E.L."/>
            <person name="Frigard R.A."/>
            <person name="Pippel M."/>
            <person name="Attardo G.M."/>
            <person name="Benoit J.B."/>
            <person name="Bornberg-Bauer E."/>
            <person name="Tobe S.S."/>
        </authorList>
    </citation>
    <scope>NUCLEOTIDE SEQUENCE</scope>
    <source>
        <strain evidence="2">Stay&amp;Tobe</strain>
    </source>
</reference>
<dbReference type="Pfam" id="PF02969">
    <property type="entry name" value="TAF"/>
    <property type="match status" value="1"/>
</dbReference>
<evidence type="ECO:0000313" key="2">
    <source>
        <dbReference type="EMBL" id="KAJ9598356.1"/>
    </source>
</evidence>
<reference evidence="2" key="2">
    <citation type="submission" date="2023-05" db="EMBL/GenBank/DDBJ databases">
        <authorList>
            <person name="Fouks B."/>
        </authorList>
    </citation>
    <scope>NUCLEOTIDE SEQUENCE</scope>
    <source>
        <strain evidence="2">Stay&amp;Tobe</strain>
        <tissue evidence="2">Testes</tissue>
    </source>
</reference>
<proteinExistence type="predicted"/>
<comment type="caution">
    <text evidence="2">The sequence shown here is derived from an EMBL/GenBank/DDBJ whole genome shotgun (WGS) entry which is preliminary data.</text>
</comment>
<dbReference type="InterPro" id="IPR004823">
    <property type="entry name" value="TAF_TATA-bd_Histone-like_dom"/>
</dbReference>
<evidence type="ECO:0000313" key="3">
    <source>
        <dbReference type="Proteomes" id="UP001233999"/>
    </source>
</evidence>
<dbReference type="InterPro" id="IPR009072">
    <property type="entry name" value="Histone-fold"/>
</dbReference>
<keyword evidence="3" id="KW-1185">Reference proteome</keyword>
<feature type="non-terminal residue" evidence="2">
    <location>
        <position position="1"/>
    </location>
</feature>